<evidence type="ECO:0000256" key="1">
    <source>
        <dbReference type="ARBA" id="ARBA00022842"/>
    </source>
</evidence>
<dbReference type="InterPro" id="IPR029044">
    <property type="entry name" value="Nucleotide-diphossugar_trans"/>
</dbReference>
<feature type="domain" description="MobA-like NTP transferase" evidence="2">
    <location>
        <begin position="9"/>
        <end position="167"/>
    </location>
</feature>
<dbReference type="RefSeq" id="WP_180823815.1">
    <property type="nucleotide sequence ID" value="NZ_JACAWY010000002.1"/>
</dbReference>
<reference evidence="3 4" key="1">
    <citation type="submission" date="2023-12" db="EMBL/GenBank/DDBJ databases">
        <title>Gut-associated functions are favored during microbiome assembly across C. elegans life.</title>
        <authorList>
            <person name="Zimmermann J."/>
        </authorList>
    </citation>
    <scope>NUCLEOTIDE SEQUENCE [LARGE SCALE GENOMIC DNA]</scope>
    <source>
        <strain evidence="3 4">BIGb0393</strain>
    </source>
</reference>
<evidence type="ECO:0000313" key="4">
    <source>
        <dbReference type="Proteomes" id="UP001362100"/>
    </source>
</evidence>
<comment type="caution">
    <text evidence="3">The sequence shown here is derived from an EMBL/GenBank/DDBJ whole genome shotgun (WGS) entry which is preliminary data.</text>
</comment>
<name>A0ABU8PZK8_9GAMM</name>
<dbReference type="EMBL" id="JBBGZW010000002">
    <property type="protein sequence ID" value="MEJ5047535.1"/>
    <property type="molecule type" value="Genomic_DNA"/>
</dbReference>
<dbReference type="PANTHER" id="PTHR43777:SF1">
    <property type="entry name" value="MOLYBDENUM COFACTOR CYTIDYLYLTRANSFERASE"/>
    <property type="match status" value="1"/>
</dbReference>
<dbReference type="Proteomes" id="UP001362100">
    <property type="component" value="Unassembled WGS sequence"/>
</dbReference>
<evidence type="ECO:0000259" key="2">
    <source>
        <dbReference type="Pfam" id="PF12804"/>
    </source>
</evidence>
<dbReference type="InterPro" id="IPR025877">
    <property type="entry name" value="MobA-like_NTP_Trfase"/>
</dbReference>
<dbReference type="Gene3D" id="3.90.550.10">
    <property type="entry name" value="Spore Coat Polysaccharide Biosynthesis Protein SpsA, Chain A"/>
    <property type="match status" value="1"/>
</dbReference>
<dbReference type="Pfam" id="PF12804">
    <property type="entry name" value="NTP_transf_3"/>
    <property type="match status" value="1"/>
</dbReference>
<organism evidence="3 4">
    <name type="scientific">Pantoea nemavictus</name>
    <dbReference type="NCBI Taxonomy" id="2726955"/>
    <lineage>
        <taxon>Bacteria</taxon>
        <taxon>Pseudomonadati</taxon>
        <taxon>Pseudomonadota</taxon>
        <taxon>Gammaproteobacteria</taxon>
        <taxon>Enterobacterales</taxon>
        <taxon>Erwiniaceae</taxon>
        <taxon>Pantoea</taxon>
    </lineage>
</organism>
<sequence>MTAATPGILILAAGKGTRYIASGGSGNKLLARLDDQTTTVIETVIAEAKLSGLPVALVTRPEYQAVQQHAAKAGVQLIVCDSRGSGETIAAGVAMTGMWSGWIIALGDMPWITAEHYQQVWRALEQCAPQVRLTHDGKPGHPVGFSHAFADALRQLRGDEGARSLLHPKLLLSLPADARVQRDIDSL</sequence>
<evidence type="ECO:0000313" key="3">
    <source>
        <dbReference type="EMBL" id="MEJ5047535.1"/>
    </source>
</evidence>
<dbReference type="SUPFAM" id="SSF53448">
    <property type="entry name" value="Nucleotide-diphospho-sugar transferases"/>
    <property type="match status" value="1"/>
</dbReference>
<protein>
    <submittedName>
        <fullName evidence="3">Nucleotidyltransferase family protein</fullName>
    </submittedName>
</protein>
<keyword evidence="4" id="KW-1185">Reference proteome</keyword>
<dbReference type="PANTHER" id="PTHR43777">
    <property type="entry name" value="MOLYBDENUM COFACTOR CYTIDYLYLTRANSFERASE"/>
    <property type="match status" value="1"/>
</dbReference>
<keyword evidence="1" id="KW-0460">Magnesium</keyword>
<dbReference type="CDD" id="cd04182">
    <property type="entry name" value="GT_2_like_f"/>
    <property type="match status" value="1"/>
</dbReference>
<proteinExistence type="predicted"/>
<gene>
    <name evidence="3" type="ORF">WH298_20325</name>
</gene>
<accession>A0ABU8PZK8</accession>